<protein>
    <submittedName>
        <fullName evidence="1">Uncharacterized protein</fullName>
    </submittedName>
</protein>
<accession>A0A5E4T1E3</accession>
<dbReference type="AlphaFoldDB" id="A0A5E4T1E3"/>
<proteinExistence type="predicted"/>
<evidence type="ECO:0000313" key="1">
    <source>
        <dbReference type="EMBL" id="VVD81910.1"/>
    </source>
</evidence>
<dbReference type="EMBL" id="CABPSC010000003">
    <property type="protein sequence ID" value="VVD81910.1"/>
    <property type="molecule type" value="Genomic_DNA"/>
</dbReference>
<reference evidence="1 2" key="1">
    <citation type="submission" date="2019-08" db="EMBL/GenBank/DDBJ databases">
        <authorList>
            <person name="Peeters C."/>
        </authorList>
    </citation>
    <scope>NUCLEOTIDE SEQUENCE [LARGE SCALE GENOMIC DNA]</scope>
    <source>
        <strain evidence="1 2">LMG 31109</strain>
    </source>
</reference>
<dbReference type="Proteomes" id="UP000367825">
    <property type="component" value="Unassembled WGS sequence"/>
</dbReference>
<sequence length="50" mass="5478">MQVNDLIVGLIAHELKAFPASKGQYGYVYALNASRDRVVCRGIPSAEDIQ</sequence>
<gene>
    <name evidence="1" type="ORF">PNO31109_01144</name>
</gene>
<evidence type="ECO:0000313" key="2">
    <source>
        <dbReference type="Proteomes" id="UP000367825"/>
    </source>
</evidence>
<name>A0A5E4T1E3_9BURK</name>
<organism evidence="1 2">
    <name type="scientific">Pandoraea nosoerga</name>
    <dbReference type="NCBI Taxonomy" id="2508296"/>
    <lineage>
        <taxon>Bacteria</taxon>
        <taxon>Pseudomonadati</taxon>
        <taxon>Pseudomonadota</taxon>
        <taxon>Betaproteobacteria</taxon>
        <taxon>Burkholderiales</taxon>
        <taxon>Burkholderiaceae</taxon>
        <taxon>Pandoraea</taxon>
    </lineage>
</organism>
<keyword evidence="2" id="KW-1185">Reference proteome</keyword>